<evidence type="ECO:0000256" key="1">
    <source>
        <dbReference type="PROSITE-ProRule" id="PRU00723"/>
    </source>
</evidence>
<dbReference type="GO" id="GO:0008270">
    <property type="term" value="F:zinc ion binding"/>
    <property type="evidence" value="ECO:0007669"/>
    <property type="project" value="UniProtKB-KW"/>
</dbReference>
<feature type="region of interest" description="Disordered" evidence="2">
    <location>
        <begin position="518"/>
        <end position="559"/>
    </location>
</feature>
<evidence type="ECO:0000313" key="4">
    <source>
        <dbReference type="EMBL" id="KAK3054756.1"/>
    </source>
</evidence>
<dbReference type="PROSITE" id="PS50103">
    <property type="entry name" value="ZF_C3H1"/>
    <property type="match status" value="1"/>
</dbReference>
<feature type="region of interest" description="Disordered" evidence="2">
    <location>
        <begin position="178"/>
        <end position="223"/>
    </location>
</feature>
<keyword evidence="5" id="KW-1185">Reference proteome</keyword>
<evidence type="ECO:0000256" key="2">
    <source>
        <dbReference type="SAM" id="MobiDB-lite"/>
    </source>
</evidence>
<feature type="domain" description="C3H1-type" evidence="3">
    <location>
        <begin position="263"/>
        <end position="292"/>
    </location>
</feature>
<gene>
    <name evidence="4" type="ORF">LTR09_004485</name>
</gene>
<sequence length="593" mass="64054">MEYTKLLRTYMQPYGRTLMVMKDGRGQEISSPYDQYISWISIQQKGEAYLRTATYEGSQLRTSQSKMQSQAPGSQASGVHQPRIVYFISRSNGTMVPLIAADELPFNVRLHSVPRALGPDQIFGLQMVGSAPYTGLTFKLEHDHPVSHSNNQATAYHTRHYSGSEPRQFLPPDALARQALTSTPPSPTSYTKLQHSLPPRPGSAHEVSTSWRSGSKPPTSDPTQSVIDAIIATQSGASEAARLGYTSKSATPQPTPSGNVPDPEKKEFCTYWIRTGECDYAQQGCLYKHEMPDSLDKLQKLGFRQWPYWWRERNVKVRIGEGGEGAVSRPVVKPEVWLKQSKGSDSDDESDDESGKSEESDVVVVKKSDADEMPPIVAKEVEEDVKATRKKSTVAAVPDIKGRKASTTGDDDLISFVADVTPSLKGASFALPSLPTGLLTPASTPSKGSRALSPSEAIAPTQKTIFVPAGESTAAHIADARKREKAARRARTTAEFKVLSTGPVFPNLDTNTGLMASKHAPTGKAPERSARAAALRELRPRVPRAKANGPAEKKMSGDGGIAAVASKHNTAEVAEKTAASSGGFTAVVAKSRL</sequence>
<dbReference type="Proteomes" id="UP001271007">
    <property type="component" value="Unassembled WGS sequence"/>
</dbReference>
<proteinExistence type="predicted"/>
<keyword evidence="1" id="KW-0863">Zinc-finger</keyword>
<protein>
    <recommendedName>
        <fullName evidence="3">C3H1-type domain-containing protein</fullName>
    </recommendedName>
</protein>
<dbReference type="InterPro" id="IPR000571">
    <property type="entry name" value="Znf_CCCH"/>
</dbReference>
<reference evidence="4" key="1">
    <citation type="submission" date="2023-04" db="EMBL/GenBank/DDBJ databases">
        <title>Black Yeasts Isolated from many extreme environments.</title>
        <authorList>
            <person name="Coleine C."/>
            <person name="Stajich J.E."/>
            <person name="Selbmann L."/>
        </authorList>
    </citation>
    <scope>NUCLEOTIDE SEQUENCE</scope>
    <source>
        <strain evidence="4">CCFEE 5312</strain>
    </source>
</reference>
<accession>A0AAJ0DQQ6</accession>
<feature type="region of interest" description="Disordered" evidence="2">
    <location>
        <begin position="338"/>
        <end position="369"/>
    </location>
</feature>
<evidence type="ECO:0000313" key="5">
    <source>
        <dbReference type="Proteomes" id="UP001271007"/>
    </source>
</evidence>
<keyword evidence="1" id="KW-0862">Zinc</keyword>
<dbReference type="EMBL" id="JAWDJX010000011">
    <property type="protein sequence ID" value="KAK3054756.1"/>
    <property type="molecule type" value="Genomic_DNA"/>
</dbReference>
<name>A0AAJ0DQQ6_9PEZI</name>
<organism evidence="4 5">
    <name type="scientific">Extremus antarcticus</name>
    <dbReference type="NCBI Taxonomy" id="702011"/>
    <lineage>
        <taxon>Eukaryota</taxon>
        <taxon>Fungi</taxon>
        <taxon>Dikarya</taxon>
        <taxon>Ascomycota</taxon>
        <taxon>Pezizomycotina</taxon>
        <taxon>Dothideomycetes</taxon>
        <taxon>Dothideomycetidae</taxon>
        <taxon>Mycosphaerellales</taxon>
        <taxon>Extremaceae</taxon>
        <taxon>Extremus</taxon>
    </lineage>
</organism>
<feature type="compositionally biased region" description="Basic and acidic residues" evidence="2">
    <location>
        <begin position="353"/>
        <end position="369"/>
    </location>
</feature>
<comment type="caution">
    <text evidence="4">The sequence shown here is derived from an EMBL/GenBank/DDBJ whole genome shotgun (WGS) entry which is preliminary data.</text>
</comment>
<feature type="compositionally biased region" description="Polar residues" evidence="2">
    <location>
        <begin position="206"/>
        <end position="223"/>
    </location>
</feature>
<keyword evidence="1" id="KW-0479">Metal-binding</keyword>
<feature type="zinc finger region" description="C3H1-type" evidence="1">
    <location>
        <begin position="263"/>
        <end position="292"/>
    </location>
</feature>
<dbReference type="AlphaFoldDB" id="A0AAJ0DQQ6"/>
<evidence type="ECO:0000259" key="3">
    <source>
        <dbReference type="PROSITE" id="PS50103"/>
    </source>
</evidence>
<feature type="compositionally biased region" description="Basic and acidic residues" evidence="2">
    <location>
        <begin position="525"/>
        <end position="540"/>
    </location>
</feature>